<dbReference type="Pfam" id="PF03412">
    <property type="entry name" value="Peptidase_C39"/>
    <property type="match status" value="1"/>
</dbReference>
<dbReference type="InterPro" id="IPR005074">
    <property type="entry name" value="Peptidase_C39"/>
</dbReference>
<dbReference type="STRING" id="1802438.A2571_01310"/>
<proteinExistence type="predicted"/>
<dbReference type="Gene3D" id="3.90.70.10">
    <property type="entry name" value="Cysteine proteinases"/>
    <property type="match status" value="1"/>
</dbReference>
<evidence type="ECO:0000313" key="3">
    <source>
        <dbReference type="Proteomes" id="UP000177043"/>
    </source>
</evidence>
<dbReference type="Proteomes" id="UP000177043">
    <property type="component" value="Unassembled WGS sequence"/>
</dbReference>
<feature type="domain" description="Peptidase C39" evidence="1">
    <location>
        <begin position="22"/>
        <end position="164"/>
    </location>
</feature>
<gene>
    <name evidence="2" type="ORF">A2571_01310</name>
</gene>
<sequence length="166" mass="18515">MSKLGLTPYSQYLDLFKPGYKKTGCGITCLGMFLGKKISNLDELYELGLEQNAYQPEVGWRHKGLAELASSFGLTGSYNLDLAEEDMELALVKLKTELAKGPVVVSVFAKYKPGNTEGHLAVLLNLDDQEAVLLDPATRDRAKIELKMSAQKFIKAWKKRLVVFRD</sequence>
<reference evidence="2 3" key="1">
    <citation type="journal article" date="2016" name="Nat. Commun.">
        <title>Thousands of microbial genomes shed light on interconnected biogeochemical processes in an aquifer system.</title>
        <authorList>
            <person name="Anantharaman K."/>
            <person name="Brown C.T."/>
            <person name="Hug L.A."/>
            <person name="Sharon I."/>
            <person name="Castelle C.J."/>
            <person name="Probst A.J."/>
            <person name="Thomas B.C."/>
            <person name="Singh A."/>
            <person name="Wilkins M.J."/>
            <person name="Karaoz U."/>
            <person name="Brodie E.L."/>
            <person name="Williams K.H."/>
            <person name="Hubbard S.S."/>
            <person name="Banfield J.F."/>
        </authorList>
    </citation>
    <scope>NUCLEOTIDE SEQUENCE [LARGE SCALE GENOMIC DNA]</scope>
</reference>
<evidence type="ECO:0000313" key="2">
    <source>
        <dbReference type="EMBL" id="OHA58400.1"/>
    </source>
</evidence>
<dbReference type="GO" id="GO:0016020">
    <property type="term" value="C:membrane"/>
    <property type="evidence" value="ECO:0007669"/>
    <property type="project" value="InterPro"/>
</dbReference>
<comment type="caution">
    <text evidence="2">The sequence shown here is derived from an EMBL/GenBank/DDBJ whole genome shotgun (WGS) entry which is preliminary data.</text>
</comment>
<accession>A0A1G2QCV2</accession>
<dbReference type="GO" id="GO:0006508">
    <property type="term" value="P:proteolysis"/>
    <property type="evidence" value="ECO:0007669"/>
    <property type="project" value="InterPro"/>
</dbReference>
<dbReference type="AlphaFoldDB" id="A0A1G2QCV2"/>
<organism evidence="2 3">
    <name type="scientific">Candidatus Vogelbacteria bacterium RIFOXYD1_FULL_44_32</name>
    <dbReference type="NCBI Taxonomy" id="1802438"/>
    <lineage>
        <taxon>Bacteria</taxon>
        <taxon>Candidatus Vogeliibacteriota</taxon>
    </lineage>
</organism>
<protein>
    <recommendedName>
        <fullName evidence="1">Peptidase C39 domain-containing protein</fullName>
    </recommendedName>
</protein>
<name>A0A1G2QCV2_9BACT</name>
<dbReference type="GO" id="GO:0005524">
    <property type="term" value="F:ATP binding"/>
    <property type="evidence" value="ECO:0007669"/>
    <property type="project" value="InterPro"/>
</dbReference>
<dbReference type="GO" id="GO:0008233">
    <property type="term" value="F:peptidase activity"/>
    <property type="evidence" value="ECO:0007669"/>
    <property type="project" value="InterPro"/>
</dbReference>
<dbReference type="EMBL" id="MHTJ01000003">
    <property type="protein sequence ID" value="OHA58400.1"/>
    <property type="molecule type" value="Genomic_DNA"/>
</dbReference>
<evidence type="ECO:0000259" key="1">
    <source>
        <dbReference type="Pfam" id="PF03412"/>
    </source>
</evidence>